<evidence type="ECO:0000313" key="4">
    <source>
        <dbReference type="EMBL" id="OGI44253.1"/>
    </source>
</evidence>
<dbReference type="Proteomes" id="UP000179344">
    <property type="component" value="Unassembled WGS sequence"/>
</dbReference>
<reference evidence="4 5" key="1">
    <citation type="journal article" date="2016" name="Nat. Commun.">
        <title>Thousands of microbial genomes shed light on interconnected biogeochemical processes in an aquifer system.</title>
        <authorList>
            <person name="Anantharaman K."/>
            <person name="Brown C.T."/>
            <person name="Hug L.A."/>
            <person name="Sharon I."/>
            <person name="Castelle C.J."/>
            <person name="Probst A.J."/>
            <person name="Thomas B.C."/>
            <person name="Singh A."/>
            <person name="Wilkins M.J."/>
            <person name="Karaoz U."/>
            <person name="Brodie E.L."/>
            <person name="Williams K.H."/>
            <person name="Hubbard S.S."/>
            <person name="Banfield J.F."/>
        </authorList>
    </citation>
    <scope>NUCLEOTIDE SEQUENCE [LARGE SCALE GENOMIC DNA]</scope>
</reference>
<dbReference type="PIRSF" id="PIRSF002741">
    <property type="entry name" value="MppA"/>
    <property type="match status" value="1"/>
</dbReference>
<dbReference type="CDD" id="cd00995">
    <property type="entry name" value="PBP2_NikA_DppA_OppA_like"/>
    <property type="match status" value="1"/>
</dbReference>
<dbReference type="InterPro" id="IPR039424">
    <property type="entry name" value="SBP_5"/>
</dbReference>
<comment type="similarity">
    <text evidence="1">Belongs to the bacterial solute-binding protein 5 family.</text>
</comment>
<evidence type="ECO:0000256" key="2">
    <source>
        <dbReference type="ARBA" id="ARBA00022729"/>
    </source>
</evidence>
<sequence length="514" mass="57918">MTGNAAQVQPRSGGELVFPVPSEPPSYDGHREETFGLVHPFAPFYNTLLRVDPNDKGGTKPYPSLAESWTVSADGKTYTFKLHQGVKFHDGSEMTSKDVKASYDKIIFPVAGVGSTRKGQYAVVDAVEAPNPTTVVFKLKYHSGSFLSSLLSPFNFIYKADILAKDPHWYEKNIMGTGPFTFVEHVKGSHVVGKKFAGYWDKGKPYLDGFRAIFMRDSAAQVAAVRGERAHIQFRSFTPKDRDNLKTALGDKITVQESPWDCILMVAINHKKKPFDDPRVRRALSLALDRYEGSKALSQIAIVKSVAGVQVPGTPFATPPEDLSKLAGYWTDPEKSRAEARRLLKEAGVPEGFSFTFSNRGIPMPYEPLGVWMIDQWRKVGLNVTQRVIESAAYYATLRKGEHEAAMDFQCGYIVEPDLDMYKFLSSSRNPANYGYYEDPALDALYDKQSRASSVEERKKIIRQFEKRLLEDEAHYLMTLQWHRIIPHSSKLHGWTITPSHYLNNTLDNVWLSQ</sequence>
<gene>
    <name evidence="4" type="ORF">A2V92_05840</name>
</gene>
<evidence type="ECO:0000313" key="5">
    <source>
        <dbReference type="Proteomes" id="UP000179344"/>
    </source>
</evidence>
<dbReference type="AlphaFoldDB" id="A0A1F6TGJ3"/>
<dbReference type="Gene3D" id="3.10.105.10">
    <property type="entry name" value="Dipeptide-binding Protein, Domain 3"/>
    <property type="match status" value="1"/>
</dbReference>
<dbReference type="Gene3D" id="3.40.190.10">
    <property type="entry name" value="Periplasmic binding protein-like II"/>
    <property type="match status" value="1"/>
</dbReference>
<dbReference type="Gene3D" id="3.90.76.10">
    <property type="entry name" value="Dipeptide-binding Protein, Domain 1"/>
    <property type="match status" value="1"/>
</dbReference>
<organism evidence="4 5">
    <name type="scientific">Candidatus Muproteobacteria bacterium RBG_16_65_31</name>
    <dbReference type="NCBI Taxonomy" id="1817759"/>
    <lineage>
        <taxon>Bacteria</taxon>
        <taxon>Pseudomonadati</taxon>
        <taxon>Pseudomonadota</taxon>
        <taxon>Candidatus Muproteobacteria</taxon>
    </lineage>
</organism>
<dbReference type="SUPFAM" id="SSF53850">
    <property type="entry name" value="Periplasmic binding protein-like II"/>
    <property type="match status" value="1"/>
</dbReference>
<comment type="caution">
    <text evidence="4">The sequence shown here is derived from an EMBL/GenBank/DDBJ whole genome shotgun (WGS) entry which is preliminary data.</text>
</comment>
<dbReference type="GO" id="GO:0015833">
    <property type="term" value="P:peptide transport"/>
    <property type="evidence" value="ECO:0007669"/>
    <property type="project" value="TreeGrafter"/>
</dbReference>
<keyword evidence="2" id="KW-0732">Signal</keyword>
<protein>
    <recommendedName>
        <fullName evidence="3">Solute-binding protein family 5 domain-containing protein</fullName>
    </recommendedName>
</protein>
<dbReference type="Pfam" id="PF00496">
    <property type="entry name" value="SBP_bac_5"/>
    <property type="match status" value="1"/>
</dbReference>
<accession>A0A1F6TGJ3</accession>
<dbReference type="EMBL" id="MFST01000061">
    <property type="protein sequence ID" value="OGI44253.1"/>
    <property type="molecule type" value="Genomic_DNA"/>
</dbReference>
<evidence type="ECO:0000259" key="3">
    <source>
        <dbReference type="Pfam" id="PF00496"/>
    </source>
</evidence>
<dbReference type="GO" id="GO:0043190">
    <property type="term" value="C:ATP-binding cassette (ABC) transporter complex"/>
    <property type="evidence" value="ECO:0007669"/>
    <property type="project" value="InterPro"/>
</dbReference>
<feature type="domain" description="Solute-binding protein family 5" evidence="3">
    <location>
        <begin position="60"/>
        <end position="430"/>
    </location>
</feature>
<name>A0A1F6TGJ3_9PROT</name>
<dbReference type="PANTHER" id="PTHR30290:SF38">
    <property type="entry name" value="D,D-DIPEPTIDE-BINDING PERIPLASMIC PROTEIN DDPA-RELATED"/>
    <property type="match status" value="1"/>
</dbReference>
<proteinExistence type="inferred from homology"/>
<dbReference type="GO" id="GO:0030288">
    <property type="term" value="C:outer membrane-bounded periplasmic space"/>
    <property type="evidence" value="ECO:0007669"/>
    <property type="project" value="UniProtKB-ARBA"/>
</dbReference>
<dbReference type="GO" id="GO:1904680">
    <property type="term" value="F:peptide transmembrane transporter activity"/>
    <property type="evidence" value="ECO:0007669"/>
    <property type="project" value="TreeGrafter"/>
</dbReference>
<dbReference type="PANTHER" id="PTHR30290">
    <property type="entry name" value="PERIPLASMIC BINDING COMPONENT OF ABC TRANSPORTER"/>
    <property type="match status" value="1"/>
</dbReference>
<evidence type="ECO:0000256" key="1">
    <source>
        <dbReference type="ARBA" id="ARBA00005695"/>
    </source>
</evidence>
<dbReference type="InterPro" id="IPR000914">
    <property type="entry name" value="SBP_5_dom"/>
</dbReference>
<dbReference type="InterPro" id="IPR030678">
    <property type="entry name" value="Peptide/Ni-bd"/>
</dbReference>